<reference evidence="1" key="1">
    <citation type="submission" date="2021-06" db="EMBL/GenBank/DDBJ databases">
        <authorList>
            <person name="Kallberg Y."/>
            <person name="Tangrot J."/>
            <person name="Rosling A."/>
        </authorList>
    </citation>
    <scope>NUCLEOTIDE SEQUENCE</scope>
    <source>
        <strain evidence="1">CL356</strain>
    </source>
</reference>
<protein>
    <submittedName>
        <fullName evidence="1">572_t:CDS:1</fullName>
    </submittedName>
</protein>
<evidence type="ECO:0000313" key="1">
    <source>
        <dbReference type="EMBL" id="CAG8606776.1"/>
    </source>
</evidence>
<proteinExistence type="predicted"/>
<gene>
    <name evidence="1" type="ORF">ACOLOM_LOCUS6882</name>
</gene>
<feature type="non-terminal residue" evidence="1">
    <location>
        <position position="1"/>
    </location>
</feature>
<evidence type="ECO:0000313" key="2">
    <source>
        <dbReference type="Proteomes" id="UP000789525"/>
    </source>
</evidence>
<sequence>APSKPSEAAVRLKQAEAAQEAEDNEKIQLKDSVDARIQNWKGGKEANLRALIASLDTVLWPELGWVKVGMHELVTPSQVKIRYTKAIAKVHPDKLKTGNTTVEQRMLANGVFAGLNEAWGSFKP</sequence>
<keyword evidence="2" id="KW-1185">Reference proteome</keyword>
<organism evidence="1 2">
    <name type="scientific">Acaulospora colombiana</name>
    <dbReference type="NCBI Taxonomy" id="27376"/>
    <lineage>
        <taxon>Eukaryota</taxon>
        <taxon>Fungi</taxon>
        <taxon>Fungi incertae sedis</taxon>
        <taxon>Mucoromycota</taxon>
        <taxon>Glomeromycotina</taxon>
        <taxon>Glomeromycetes</taxon>
        <taxon>Diversisporales</taxon>
        <taxon>Acaulosporaceae</taxon>
        <taxon>Acaulospora</taxon>
    </lineage>
</organism>
<name>A0ACA9MS55_9GLOM</name>
<dbReference type="EMBL" id="CAJVPT010014699">
    <property type="protein sequence ID" value="CAG8606776.1"/>
    <property type="molecule type" value="Genomic_DNA"/>
</dbReference>
<accession>A0ACA9MS55</accession>
<comment type="caution">
    <text evidence="1">The sequence shown here is derived from an EMBL/GenBank/DDBJ whole genome shotgun (WGS) entry which is preliminary data.</text>
</comment>
<dbReference type="Proteomes" id="UP000789525">
    <property type="component" value="Unassembled WGS sequence"/>
</dbReference>